<evidence type="ECO:0000313" key="10">
    <source>
        <dbReference type="EMBL" id="CAE8619966.1"/>
    </source>
</evidence>
<dbReference type="SUPFAM" id="SSF46934">
    <property type="entry name" value="UBA-like"/>
    <property type="match status" value="1"/>
</dbReference>
<protein>
    <recommendedName>
        <fullName evidence="2">ubiquitinyl hydrolase 1</fullName>
        <ecNumber evidence="2">3.4.19.12</ecNumber>
    </recommendedName>
</protein>
<feature type="compositionally biased region" description="Acidic residues" evidence="7">
    <location>
        <begin position="2107"/>
        <end position="2122"/>
    </location>
</feature>
<dbReference type="GO" id="GO:0070530">
    <property type="term" value="F:K63-linked polyubiquitin modification-dependent protein binding"/>
    <property type="evidence" value="ECO:0007669"/>
    <property type="project" value="TreeGrafter"/>
</dbReference>
<organism evidence="10 11">
    <name type="scientific">Polarella glacialis</name>
    <name type="common">Dinoflagellate</name>
    <dbReference type="NCBI Taxonomy" id="89957"/>
    <lineage>
        <taxon>Eukaryota</taxon>
        <taxon>Sar</taxon>
        <taxon>Alveolata</taxon>
        <taxon>Dinophyceae</taxon>
        <taxon>Suessiales</taxon>
        <taxon>Suessiaceae</taxon>
        <taxon>Polarella</taxon>
    </lineage>
</organism>
<keyword evidence="3" id="KW-0645">Protease</keyword>
<feature type="domain" description="UBA" evidence="9">
    <location>
        <begin position="248"/>
        <end position="288"/>
    </location>
</feature>
<evidence type="ECO:0000256" key="4">
    <source>
        <dbReference type="ARBA" id="ARBA00022786"/>
    </source>
</evidence>
<keyword evidence="5" id="KW-0378">Hydrolase</keyword>
<name>A0A813G519_POLGL</name>
<evidence type="ECO:0000259" key="9">
    <source>
        <dbReference type="PROSITE" id="PS50030"/>
    </source>
</evidence>
<comment type="catalytic activity">
    <reaction evidence="1">
        <text>Thiol-dependent hydrolysis of ester, thioester, amide, peptide and isopeptide bonds formed by the C-terminal Gly of ubiquitin (a 76-residue protein attached to proteins as an intracellular targeting signal).</text>
        <dbReference type="EC" id="3.4.19.12"/>
    </reaction>
</comment>
<dbReference type="InterPro" id="IPR009060">
    <property type="entry name" value="UBA-like_sf"/>
</dbReference>
<sequence>MPIVEALFPADPEANRLRYKLLVPEAPLSESAHEARILGFDPGADPEKREEGVPVAQAKEDEHKAATWKEIVISKLHGSVMVFNWIPYGRRLYRSLAFCSKPSVALHNLALDTADAQKVRGAGGIFGDLRAQEGSLCILRVNKGLGVCEQYVSPRLLRGVIPSALLESYSFWEGEDGIIRGMPMDEQSAFFSKNLVMELEVVSEVVTNLLVRRLPGKFPKATGEFKGLQRPEAVRTTAESGRSAGRAAFREADVLQLMELGFSHAGCRLALEKSHGDSAAAAEWLFDDGNTMAIFAADSQSTAMAVDGDDELQQALLASMEEEGQTESDAAAASAVAAAEEDVDMDLDSSGSVWTLMDLHSCKPGSDVALLTQLLVRIEDLSHVLVWAECELGDVSRSQIAAIELPRLKLTLVPHGGTLAVKDSGGWFVKSGLAEDSIEGSALGELLRGIDQALVLENGSGELRVLLPNHDVGRPDAKGDPFTTTLVFNRSSFGWQQTMDSPYYLYPVHTTQAFVQSTSLAASLYLVLLRLMVRDYAKAFVELESCWTDTPLLPEEQWVFNQFGGTLKDGHPDAHAVRCKLALSTAFVDDLTYPFDLHDEVDRYLAKRHHVSRELWLSEEEELQLLRLCKSSTARVKARLEVLGAQARGQASTVLRTDSALHGGQPWSRLCCQSSQVLGCATRITRLQFRHPALGTGQEGSEWPDSVDSTVLMKMLWEDTLLQDDESGVNRQLGFVFLYMVLLGQLSLTLAGADVTGTLGLLLARVFHLKLARWGKEITEDGESEPRPSLQMATIALLSRSRDGPVVGWPVVPTAVPVRRALSIGQNLYDAQGRESPLKFWLDAVDQTFQRTFSARGIPAVPAQVPLDDWAPPLTVQLEQGTRMSVQRLPRDDHCTRREVPAEFGPVGAGQAILAEFGISRFIAWERQGAEVSGTMPFNLSRHSSARSAVAQDLLGRLAQDCERYAATANARQDPVVCGLSAELMGSIVRRVASEAAAAQSVLAQLQELEQLLLERRSADHSRMRDRIATVVAEANAVQSQEGSAVFDYLLRRDLCSLERRTTFEYLTSCVLSTAGADDLQALNPHSNSSGKLLDASVVIALLAGRLQLASRAADQCRQLAGCIRRVGNGPPRPDGVEVEADLATMKQLASTLGETIAARRCYLRQSGEGSGSVWFDPRFLIFEYLQKIVLRPRQFEMVDWFVESYRQGQSRVQQMIMGAGKTTVVGPLLSMMLASNGGMVTQVMPGPLLDQTRQILRTCFSTLIPKRIVTFQFDRQVEDCPETVLKIFAKLEACRATGGVVCSTPEAIKSMLLKFIEQLQALATFDFATLAPGSSMRSNRELARQRDILSRRSDMADAVVRVVKLWRHGVVIMDEALLPVDVLLHPLKSELNFPIGFRDPIDLSGHRWNLPIHIMDGTLFAAADGKLSDTCTGGTVCGDMLADASHPGHEILSGLQQAIQAGYAQHALQRTPHAVLLDLGFYHKSLQQHYARWILLWLKGNFVGGCSVPDDVLLEFMQADLESAQKWRDVLERGLTPFSLKLLNLACSWTRAILPHVLSKIDRVSYGLLGDRQLKAVDAKAPFSRLVMAVPFVGKDVPSRSSEFAHPDVAIGLTVLAYRYEGLRPTDVRSIVAQLKQDCSRQLGPRDSRPAHVLFESWVRQEMPTSPRYKMRRIESSAQLAQNILPLSLFQPTDAKQMARLYKQLQLLPSVSHFWLRQHVFPVTMNFHPMKVSASGHELGSSLLFGHRVGFSGTPSNLLPLDLGECFYEPGSDGQIMHVLTDPRVTSAEVCVSDWTPSNLLLRVSDGSYHALIDTGALITNMDNEQVARELLAQLPSESFDGVVFLDPSDRKMILLRSSTGHCRAVALVTSGVVPERRFTFFDQVHTTGMDILTSPCAKAVVTIGKDMNFRDYAQGSYRMRKVGKGQTIHLCVIPEVETRIAADLGPLHSGRLILDVPAWLLVNSCKSESVQSLKLLSQELANGWRKRALEALTAEVVANGFEGKQPTAERMRRFEPGPESSARRACLGPFQDKISFAVEDKVAQPSSYRELLQQQCEEHSGFCISQDDRQRQQRVLDQVEVESQVADHKEMQYGFSAEVVHEQEAEQQQEQEEEQEEEQENSFTRDDEQANPWRADVLVDSPTPPAEGDQTSADRPFYRLAAFRARPEQPLLAVDKALWLTDNFFRPAWVGTGDRRLKTAYVVLEWHPELSKDRHKRGMQARMRRFFAEALAACGGNPTQAAIASLSKARDSVRDEPLTQEELAGAGPDSGAGQSIVAVTLAEAETLRWIIRSKAHPVAKDVGFALRMVSGRPLDQSPAFVRAPLVADEERLLCVLRLFNSDMFLGCSSCYFYFLVASCCCCVWLLFC</sequence>
<dbReference type="SUPFAM" id="SSF52540">
    <property type="entry name" value="P-loop containing nucleoside triphosphate hydrolases"/>
    <property type="match status" value="1"/>
</dbReference>
<dbReference type="Pfam" id="PF00627">
    <property type="entry name" value="UBA"/>
    <property type="match status" value="1"/>
</dbReference>
<dbReference type="Pfam" id="PF12340">
    <property type="entry name" value="DUF3638"/>
    <property type="match status" value="1"/>
</dbReference>
<dbReference type="Proteomes" id="UP000654075">
    <property type="component" value="Unassembled WGS sequence"/>
</dbReference>
<dbReference type="GO" id="GO:0005737">
    <property type="term" value="C:cytoplasm"/>
    <property type="evidence" value="ECO:0007669"/>
    <property type="project" value="TreeGrafter"/>
</dbReference>
<evidence type="ECO:0000256" key="1">
    <source>
        <dbReference type="ARBA" id="ARBA00000707"/>
    </source>
</evidence>
<keyword evidence="8" id="KW-0812">Transmembrane</keyword>
<keyword evidence="8" id="KW-0472">Membrane</keyword>
<keyword evidence="6" id="KW-0788">Thiol protease</keyword>
<feature type="transmembrane region" description="Helical" evidence="8">
    <location>
        <begin position="2345"/>
        <end position="2369"/>
    </location>
</feature>
<dbReference type="EC" id="3.4.19.12" evidence="2"/>
<evidence type="ECO:0000313" key="11">
    <source>
        <dbReference type="Proteomes" id="UP000654075"/>
    </source>
</evidence>
<dbReference type="SMART" id="SM00165">
    <property type="entry name" value="UBA"/>
    <property type="match status" value="1"/>
</dbReference>
<evidence type="ECO:0000256" key="3">
    <source>
        <dbReference type="ARBA" id="ARBA00022670"/>
    </source>
</evidence>
<dbReference type="Pfam" id="PF12359">
    <property type="entry name" value="DUF3645"/>
    <property type="match status" value="1"/>
</dbReference>
<dbReference type="Gene3D" id="1.10.8.10">
    <property type="entry name" value="DNA helicase RuvA subunit, C-terminal domain"/>
    <property type="match status" value="1"/>
</dbReference>
<proteinExistence type="predicted"/>
<evidence type="ECO:0000256" key="6">
    <source>
        <dbReference type="ARBA" id="ARBA00022807"/>
    </source>
</evidence>
<accession>A0A813G519</accession>
<dbReference type="OrthoDB" id="194358at2759"/>
<feature type="region of interest" description="Disordered" evidence="7">
    <location>
        <begin position="2103"/>
        <end position="2155"/>
    </location>
</feature>
<dbReference type="InterPro" id="IPR022105">
    <property type="entry name" value="DUF3645"/>
</dbReference>
<evidence type="ECO:0000256" key="7">
    <source>
        <dbReference type="SAM" id="MobiDB-lite"/>
    </source>
</evidence>
<dbReference type="PROSITE" id="PS50030">
    <property type="entry name" value="UBA"/>
    <property type="match status" value="1"/>
</dbReference>
<dbReference type="PANTHER" id="PTHR13367">
    <property type="entry name" value="UBIQUITIN THIOESTERASE"/>
    <property type="match status" value="1"/>
</dbReference>
<dbReference type="EMBL" id="CAJNNV010027266">
    <property type="protein sequence ID" value="CAE8619966.1"/>
    <property type="molecule type" value="Genomic_DNA"/>
</dbReference>
<evidence type="ECO:0000256" key="8">
    <source>
        <dbReference type="SAM" id="Phobius"/>
    </source>
</evidence>
<dbReference type="OMA" id="ARWILLW"/>
<keyword evidence="8" id="KW-1133">Transmembrane helix</keyword>
<reference evidence="10" key="1">
    <citation type="submission" date="2021-02" db="EMBL/GenBank/DDBJ databases">
        <authorList>
            <person name="Dougan E. K."/>
            <person name="Rhodes N."/>
            <person name="Thang M."/>
            <person name="Chan C."/>
        </authorList>
    </citation>
    <scope>NUCLEOTIDE SEQUENCE</scope>
</reference>
<evidence type="ECO:0000256" key="2">
    <source>
        <dbReference type="ARBA" id="ARBA00012759"/>
    </source>
</evidence>
<dbReference type="InterPro" id="IPR022099">
    <property type="entry name" value="DUF3638"/>
</dbReference>
<keyword evidence="11" id="KW-1185">Reference proteome</keyword>
<dbReference type="GO" id="GO:0004843">
    <property type="term" value="F:cysteine-type deubiquitinase activity"/>
    <property type="evidence" value="ECO:0007669"/>
    <property type="project" value="UniProtKB-EC"/>
</dbReference>
<dbReference type="InterPro" id="IPR027417">
    <property type="entry name" value="P-loop_NTPase"/>
</dbReference>
<dbReference type="GO" id="GO:0071947">
    <property type="term" value="P:protein deubiquitination involved in ubiquitin-dependent protein catabolic process"/>
    <property type="evidence" value="ECO:0007669"/>
    <property type="project" value="TreeGrafter"/>
</dbReference>
<comment type="caution">
    <text evidence="10">The sequence shown here is derived from an EMBL/GenBank/DDBJ whole genome shotgun (WGS) entry which is preliminary data.</text>
</comment>
<gene>
    <name evidence="10" type="ORF">PGLA1383_LOCUS37540</name>
</gene>
<evidence type="ECO:0000256" key="5">
    <source>
        <dbReference type="ARBA" id="ARBA00022801"/>
    </source>
</evidence>
<keyword evidence="4" id="KW-0833">Ubl conjugation pathway</keyword>
<dbReference type="InterPro" id="IPR015940">
    <property type="entry name" value="UBA"/>
</dbReference>
<dbReference type="InterPro" id="IPR051346">
    <property type="entry name" value="OTU_Deubiquitinase"/>
</dbReference>
<dbReference type="PANTHER" id="PTHR13367:SF28">
    <property type="entry name" value="UBIQUITIN THIOESTERASE ZRANB1"/>
    <property type="match status" value="1"/>
</dbReference>
<dbReference type="GO" id="GO:0005634">
    <property type="term" value="C:nucleus"/>
    <property type="evidence" value="ECO:0007669"/>
    <property type="project" value="TreeGrafter"/>
</dbReference>